<evidence type="ECO:0000256" key="7">
    <source>
        <dbReference type="ARBA" id="ARBA00023033"/>
    </source>
</evidence>
<dbReference type="SUPFAM" id="SSF51905">
    <property type="entry name" value="FAD/NAD(P)-binding domain"/>
    <property type="match status" value="1"/>
</dbReference>
<reference evidence="9" key="1">
    <citation type="journal article" date="2019" name="Int. J. Syst. Evol. Microbiol.">
        <title>The Global Catalogue of Microorganisms (GCM) 10K type strain sequencing project: providing services to taxonomists for standard genome sequencing and annotation.</title>
        <authorList>
            <consortium name="The Broad Institute Genomics Platform"/>
            <consortium name="The Broad Institute Genome Sequencing Center for Infectious Disease"/>
            <person name="Wu L."/>
            <person name="Ma J."/>
        </authorList>
    </citation>
    <scope>NUCLEOTIDE SEQUENCE [LARGE SCALE GENOMIC DNA]</scope>
    <source>
        <strain evidence="9">CGMCC 4.7371</strain>
    </source>
</reference>
<keyword evidence="5" id="KW-0521">NADP</keyword>
<dbReference type="EMBL" id="BMNI01000009">
    <property type="protein sequence ID" value="GGO92710.1"/>
    <property type="molecule type" value="Genomic_DNA"/>
</dbReference>
<gene>
    <name evidence="8" type="ORF">GCM10011584_29740</name>
</gene>
<comment type="similarity">
    <text evidence="2">Belongs to the FAD-binding monooxygenase family.</text>
</comment>
<accession>A0ABQ2NCG7</accession>
<protein>
    <submittedName>
        <fullName evidence="8">Monoxygenase</fullName>
    </submittedName>
</protein>
<dbReference type="Proteomes" id="UP000655410">
    <property type="component" value="Unassembled WGS sequence"/>
</dbReference>
<comment type="caution">
    <text evidence="8">The sequence shown here is derived from an EMBL/GenBank/DDBJ whole genome shotgun (WGS) entry which is preliminary data.</text>
</comment>
<dbReference type="PRINTS" id="PR00469">
    <property type="entry name" value="PNDRDTASEII"/>
</dbReference>
<dbReference type="InterPro" id="IPR036188">
    <property type="entry name" value="FAD/NAD-bd_sf"/>
</dbReference>
<keyword evidence="7" id="KW-0503">Monooxygenase</keyword>
<keyword evidence="3" id="KW-0285">Flavoprotein</keyword>
<evidence type="ECO:0000313" key="9">
    <source>
        <dbReference type="Proteomes" id="UP000655410"/>
    </source>
</evidence>
<sequence>MSIEHHDVVIVGAGFSGLGVAIALQRAGFEDVLLVDDADGAGGVWHWNTYPGVAVDIPSFSYQFSFAQRTDWTRSYAKGAELKQYAEHLVERFGLADRIRFGTRVTSATYDEATCVWDVATTTGDLTATHVVHAGGPLSQPKYPEITGLESFAGEVMHTARWDHDVALAGKRVAIIGTGASAVQIIPSIAPEVEHLTVFQRTPIWCLPKADFPIGAPARVGLRHLPGVNRLARLTSDLFVEATFPFLAHYGGALQAGKVLEPVARSYLRSQIDDPETRDKLTPRYGLGCKRPSFHNSYLSTFNRDNVALQTDGIREVTPHGVVTADGTEHEVDVLLLATGFKVTEKDALPGYDVVGRDGLVIADWWETERLQAYQGVSAPGFPNFFTTFGPYGYNGSSYFQLAEATAGHIVRVLKEARRRGAAEVEVTSRAHERYMASVRKRRGPQVFWQPSCAGANSYYFTKDGDVPLRPGLTPEVRWRNAHFPLDDYAYA</sequence>
<dbReference type="PANTHER" id="PTHR43098">
    <property type="entry name" value="L-ORNITHINE N(5)-MONOOXYGENASE-RELATED"/>
    <property type="match status" value="1"/>
</dbReference>
<evidence type="ECO:0000256" key="3">
    <source>
        <dbReference type="ARBA" id="ARBA00022630"/>
    </source>
</evidence>
<comment type="cofactor">
    <cofactor evidence="1">
        <name>FAD</name>
        <dbReference type="ChEBI" id="CHEBI:57692"/>
    </cofactor>
</comment>
<proteinExistence type="inferred from homology"/>
<evidence type="ECO:0000256" key="5">
    <source>
        <dbReference type="ARBA" id="ARBA00022857"/>
    </source>
</evidence>
<dbReference type="InterPro" id="IPR050775">
    <property type="entry name" value="FAD-binding_Monooxygenases"/>
</dbReference>
<dbReference type="Pfam" id="PF13738">
    <property type="entry name" value="Pyr_redox_3"/>
    <property type="match status" value="1"/>
</dbReference>
<dbReference type="Gene3D" id="3.50.50.60">
    <property type="entry name" value="FAD/NAD(P)-binding domain"/>
    <property type="match status" value="2"/>
</dbReference>
<keyword evidence="6" id="KW-0560">Oxidoreductase</keyword>
<dbReference type="RefSeq" id="WP_188784816.1">
    <property type="nucleotide sequence ID" value="NZ_BMNI01000009.1"/>
</dbReference>
<keyword evidence="9" id="KW-1185">Reference proteome</keyword>
<evidence type="ECO:0000313" key="8">
    <source>
        <dbReference type="EMBL" id="GGO92710.1"/>
    </source>
</evidence>
<organism evidence="8 9">
    <name type="scientific">Nocardioides phosphati</name>
    <dbReference type="NCBI Taxonomy" id="1867775"/>
    <lineage>
        <taxon>Bacteria</taxon>
        <taxon>Bacillati</taxon>
        <taxon>Actinomycetota</taxon>
        <taxon>Actinomycetes</taxon>
        <taxon>Propionibacteriales</taxon>
        <taxon>Nocardioidaceae</taxon>
        <taxon>Nocardioides</taxon>
    </lineage>
</organism>
<name>A0ABQ2NCG7_9ACTN</name>
<keyword evidence="4" id="KW-0274">FAD</keyword>
<evidence type="ECO:0000256" key="1">
    <source>
        <dbReference type="ARBA" id="ARBA00001974"/>
    </source>
</evidence>
<dbReference type="PANTHER" id="PTHR43098:SF3">
    <property type="entry name" value="L-ORNITHINE N(5)-MONOOXYGENASE-RELATED"/>
    <property type="match status" value="1"/>
</dbReference>
<evidence type="ECO:0000256" key="4">
    <source>
        <dbReference type="ARBA" id="ARBA00022827"/>
    </source>
</evidence>
<evidence type="ECO:0000256" key="2">
    <source>
        <dbReference type="ARBA" id="ARBA00010139"/>
    </source>
</evidence>
<evidence type="ECO:0000256" key="6">
    <source>
        <dbReference type="ARBA" id="ARBA00023002"/>
    </source>
</evidence>